<gene>
    <name evidence="9" type="ORF">MMEN_LOCUS13927</name>
</gene>
<dbReference type="GO" id="GO:0060090">
    <property type="term" value="F:molecular adaptor activity"/>
    <property type="evidence" value="ECO:0007669"/>
    <property type="project" value="InterPro"/>
</dbReference>
<evidence type="ECO:0000256" key="1">
    <source>
        <dbReference type="ARBA" id="ARBA00004496"/>
    </source>
</evidence>
<evidence type="ECO:0000259" key="8">
    <source>
        <dbReference type="Pfam" id="PF24492"/>
    </source>
</evidence>
<feature type="compositionally biased region" description="Low complexity" evidence="5">
    <location>
        <begin position="196"/>
        <end position="211"/>
    </location>
</feature>
<keyword evidence="10" id="KW-1185">Reference proteome</keyword>
<dbReference type="InterPro" id="IPR011989">
    <property type="entry name" value="ARM-like"/>
</dbReference>
<feature type="compositionally biased region" description="Basic and acidic residues" evidence="5">
    <location>
        <begin position="1852"/>
        <end position="1865"/>
    </location>
</feature>
<evidence type="ECO:0000259" key="7">
    <source>
        <dbReference type="Pfam" id="PF23702"/>
    </source>
</evidence>
<feature type="domain" description="Proteasome adapter and scaffold protein ECM29 HEAT-repeat" evidence="8">
    <location>
        <begin position="1310"/>
        <end position="1466"/>
    </location>
</feature>
<dbReference type="Pfam" id="PF24492">
    <property type="entry name" value="HEAT_ECM29"/>
    <property type="match status" value="1"/>
</dbReference>
<dbReference type="Proteomes" id="UP000677803">
    <property type="component" value="Unassembled WGS sequence"/>
</dbReference>
<dbReference type="Pfam" id="PF23731">
    <property type="entry name" value="ARM_ECM29_C"/>
    <property type="match status" value="1"/>
</dbReference>
<protein>
    <submittedName>
        <fullName evidence="9">(Atlantic silverside) hypothetical protein</fullName>
    </submittedName>
</protein>
<dbReference type="Pfam" id="PF13001">
    <property type="entry name" value="ECM29_N"/>
    <property type="match status" value="2"/>
</dbReference>
<feature type="region of interest" description="Disordered" evidence="5">
    <location>
        <begin position="1688"/>
        <end position="1710"/>
    </location>
</feature>
<dbReference type="GO" id="GO:0036503">
    <property type="term" value="P:ERAD pathway"/>
    <property type="evidence" value="ECO:0007669"/>
    <property type="project" value="TreeGrafter"/>
</dbReference>
<feature type="domain" description="ECM29 ARM-like repeats" evidence="7">
    <location>
        <begin position="635"/>
        <end position="848"/>
    </location>
</feature>
<sequence length="1871" mass="204946">MAAQDELNQLERVFLRLGHAETDEQLQDVISKFLPPVLLKLSSVQEGVRKKVMELLVHLNKRIKSRPKIQLPVETLLVQYQDPAAASFVTNFTIIYIKMGYPRLEVGKQCELAPTLLTAMEGKPQPQQDSLMHLLIPTLYHMKYPADASKSTSSFNLSERPKTVHLLLEFMLDVLLMPYGFVLNESPTRPAPSPTAQGGSADGAVAASGQGLPQPPPGMSVYAVKRVIGEAQWNAEQLEQVQELLLDFESRVSLCLFWPDKMESDLEPLSAENECKLGIVKFIEAKQVPEVETVVHLVVASSDTRHSVATAADLELKSKQRWGGGMKQELKHEPVSTRVKMKILPHLLRSRLAAECFPANIQVGAPARFGTDRQPSAALTASTFFQVVYDGLFGANTNNKLLSLTLQFVHHICMVCPDTNKPLGLMLLNGLTKLINEYKEDPKLLCVAYSAVGKLSSRMPQLFTKDIALVQQFFESMCKEEADVRLAIQEALSMMVGAYANLQGALLNLMEALVAAYIGKPEVQVRQVAMKFASTVFGSDHVPTRYLLLLAAGDPREEVSAEAQKVLRAFPAKSSEKEGPKPMPSFPEMVAYVQEKAAQRIKTPAKYIVGTSTIPFNPSAFGEIILYLRMCLAHSAGATPMSTRLSDMQDDAPTIGRYVHTLLSSEPQPSGSKGSEANPVHVYMDLMQQLLSAVGGIPVMYCLLEVVSVCPEKLATRFADKIDWIKSLMNTNKEDMRELAAQLYAVVISTMTGNELQTAVQNLVKITKDNHSPETQHGAILALGYMVGRNMSRKRAMSPCNRGKGQQMSITTQDDDEPASKATKTIGSFLDSSSALLAVAACTALGEIGRNGPLLIPAEGEGFTKLSIVENLLARIPSGKESTKMKERSIMTLGYLAVGDADFPHQKKLLQGLMDSVEAKQVELQFTVGEAITSAAIGTGSGAARDPWTCTEDQYNPPLDVKNNDVVPWVLNSILSKYIPSQNPHVRQAACIWLLSLVKKLAQHKEITSHLKEIQNAFISVLSDPDELSQDVASKGLGLVYEMGDEGDQQELVSTLGEARSLRGYGGIPGGSHGLSTYKELCSLASDLNQPDLVYKFMNLANHHAMWNSRKGAAFGFHMIAAKAGEQLAPFLPQLVPRLYRYQFDPNLSIRQAMTSIWDALVTDKTLVDKYLKEILKDVISNLTSSAWRVRESRYNESIPPKDSCLALSDLIRGRQADDLIDHLAEIWETLFRVLDDIKESVRKAADLTLKTLSKVCIRMCESTGAAAQRAVAVVLPTLLEKGIVSSVSEVRSLSIQTLVKISKTAGARLKPHASRLIPALLEALSTLEPQVLNYLSLRATEQEKSAMDAARLSAAKSSPMMETINMHLDVSVLGELVPRLCELLKSGIGLGTKGGCASVIVSLTVQCPQDLSPYSGKLMSALLTGIHDRSTVVQKAFAFALGHLVRTAKDSSVEKLLLKLSSWYLEKEEPVYKSSCALTLHAISHYSPDVLKGHAGVALPLAFLGMHQAAGPDEEKGESHDATLWAEVWQENVPGSFGGIRLYMTELISITQKALQSQSWKMKAQGAAAMATVAKEQTGSLVAPHLGLVLTALMQGLSGRTWAGKEELLKAIGSVVSKCSSELQKPCGGQPTVPEVLDVVLKECRKENLTYKIAALRCAGDVLSSSKEDRFSDMAEILFPLIKKSCPESGGAASRSLRDDDDDDKTTKEKELQTEALLCAFETLGKSWPRNPQTQAHFQVEVCGLMSGKLQLSTWKVQLAVLQAMKPYFEGLLLLEKGNEDVNALSQILTETCAALTYPLENKSYSSVRTEALSVVDLIVKRTAESEQWDCMSAKSREQLQRSLSTLQSDSRPDLRDKAQELRRRIQSQP</sequence>
<feature type="region of interest" description="Disordered" evidence="5">
    <location>
        <begin position="1843"/>
        <end position="1871"/>
    </location>
</feature>
<evidence type="ECO:0000256" key="3">
    <source>
        <dbReference type="ARBA" id="ARBA00022737"/>
    </source>
</evidence>
<dbReference type="InterPro" id="IPR055443">
    <property type="entry name" value="HEAT_ECM29"/>
</dbReference>
<comment type="subcellular location">
    <subcellularLocation>
        <location evidence="1">Cytoplasm</location>
    </subcellularLocation>
</comment>
<reference evidence="9" key="1">
    <citation type="submission" date="2021-05" db="EMBL/GenBank/DDBJ databases">
        <authorList>
            <person name="Tigano A."/>
        </authorList>
    </citation>
    <scope>NUCLEOTIDE SEQUENCE</scope>
</reference>
<dbReference type="GO" id="GO:0005634">
    <property type="term" value="C:nucleus"/>
    <property type="evidence" value="ECO:0007669"/>
    <property type="project" value="TreeGrafter"/>
</dbReference>
<dbReference type="GO" id="GO:0043248">
    <property type="term" value="P:proteasome assembly"/>
    <property type="evidence" value="ECO:0007669"/>
    <property type="project" value="InterPro"/>
</dbReference>
<evidence type="ECO:0000313" key="10">
    <source>
        <dbReference type="Proteomes" id="UP000677803"/>
    </source>
</evidence>
<dbReference type="InterPro" id="IPR055444">
    <property type="entry name" value="ARM_ECM29"/>
</dbReference>
<keyword evidence="4" id="KW-0647">Proteasome</keyword>
<dbReference type="EMBL" id="CAJRST010016668">
    <property type="protein sequence ID" value="CAG5941177.1"/>
    <property type="molecule type" value="Genomic_DNA"/>
</dbReference>
<evidence type="ECO:0000256" key="5">
    <source>
        <dbReference type="SAM" id="MobiDB-lite"/>
    </source>
</evidence>
<evidence type="ECO:0000256" key="4">
    <source>
        <dbReference type="ARBA" id="ARBA00022942"/>
    </source>
</evidence>
<evidence type="ECO:0000313" key="9">
    <source>
        <dbReference type="EMBL" id="CAG5941177.1"/>
    </source>
</evidence>
<dbReference type="OrthoDB" id="16066at2759"/>
<feature type="region of interest" description="Disordered" evidence="5">
    <location>
        <begin position="188"/>
        <end position="213"/>
    </location>
</feature>
<proteinExistence type="predicted"/>
<dbReference type="Gene3D" id="1.25.10.10">
    <property type="entry name" value="Leucine-rich Repeat Variant"/>
    <property type="match status" value="4"/>
</dbReference>
<accession>A0A8S4BG39</accession>
<dbReference type="SUPFAM" id="SSF48371">
    <property type="entry name" value="ARM repeat"/>
    <property type="match status" value="3"/>
</dbReference>
<feature type="domain" description="Proteasome component Ecm29 N-terminal" evidence="6">
    <location>
        <begin position="273"/>
        <end position="551"/>
    </location>
</feature>
<name>A0A8S4BG39_9TELE</name>
<dbReference type="Pfam" id="PF23702">
    <property type="entry name" value="ARM_ECM29"/>
    <property type="match status" value="1"/>
</dbReference>
<keyword evidence="2" id="KW-0963">Cytoplasm</keyword>
<organism evidence="9 10">
    <name type="scientific">Menidia menidia</name>
    <name type="common">Atlantic silverside</name>
    <dbReference type="NCBI Taxonomy" id="238744"/>
    <lineage>
        <taxon>Eukaryota</taxon>
        <taxon>Metazoa</taxon>
        <taxon>Chordata</taxon>
        <taxon>Craniata</taxon>
        <taxon>Vertebrata</taxon>
        <taxon>Euteleostomi</taxon>
        <taxon>Actinopterygii</taxon>
        <taxon>Neopterygii</taxon>
        <taxon>Teleostei</taxon>
        <taxon>Neoteleostei</taxon>
        <taxon>Acanthomorphata</taxon>
        <taxon>Ovalentaria</taxon>
        <taxon>Atherinomorphae</taxon>
        <taxon>Atheriniformes</taxon>
        <taxon>Atherinopsidae</taxon>
        <taxon>Menidiinae</taxon>
        <taxon>Menidia</taxon>
    </lineage>
</organism>
<dbReference type="PANTHER" id="PTHR23346">
    <property type="entry name" value="TRANSLATIONAL ACTIVATOR GCN1-RELATED"/>
    <property type="match status" value="1"/>
</dbReference>
<dbReference type="GO" id="GO:0005737">
    <property type="term" value="C:cytoplasm"/>
    <property type="evidence" value="ECO:0007669"/>
    <property type="project" value="UniProtKB-SubCell"/>
</dbReference>
<dbReference type="InterPro" id="IPR016024">
    <property type="entry name" value="ARM-type_fold"/>
</dbReference>
<dbReference type="PANTHER" id="PTHR23346:SF19">
    <property type="entry name" value="PROTEASOME ADAPTER AND SCAFFOLD PROTEIN ECM29"/>
    <property type="match status" value="1"/>
</dbReference>
<evidence type="ECO:0000256" key="2">
    <source>
        <dbReference type="ARBA" id="ARBA00022490"/>
    </source>
</evidence>
<feature type="region of interest" description="Disordered" evidence="5">
    <location>
        <begin position="796"/>
        <end position="820"/>
    </location>
</feature>
<keyword evidence="3" id="KW-0677">Repeat</keyword>
<comment type="caution">
    <text evidence="9">The sequence shown here is derived from an EMBL/GenBank/DDBJ whole genome shotgun (WGS) entry which is preliminary data.</text>
</comment>
<dbReference type="GO" id="GO:0000502">
    <property type="term" value="C:proteasome complex"/>
    <property type="evidence" value="ECO:0007669"/>
    <property type="project" value="UniProtKB-KW"/>
</dbReference>
<evidence type="ECO:0000259" key="6">
    <source>
        <dbReference type="Pfam" id="PF13001"/>
    </source>
</evidence>
<dbReference type="InterPro" id="IPR024372">
    <property type="entry name" value="Ecm29_N"/>
</dbReference>
<feature type="domain" description="Proteasome component Ecm29 N-terminal" evidence="6">
    <location>
        <begin position="10"/>
        <end position="248"/>
    </location>
</feature>